<evidence type="ECO:0000313" key="3">
    <source>
        <dbReference type="Proteomes" id="UP001154282"/>
    </source>
</evidence>
<dbReference type="PANTHER" id="PTHR33148">
    <property type="entry name" value="PLASTID MOVEMENT IMPAIRED PROTEIN-RELATED"/>
    <property type="match status" value="1"/>
</dbReference>
<organism evidence="2 3">
    <name type="scientific">Linum tenue</name>
    <dbReference type="NCBI Taxonomy" id="586396"/>
    <lineage>
        <taxon>Eukaryota</taxon>
        <taxon>Viridiplantae</taxon>
        <taxon>Streptophyta</taxon>
        <taxon>Embryophyta</taxon>
        <taxon>Tracheophyta</taxon>
        <taxon>Spermatophyta</taxon>
        <taxon>Magnoliopsida</taxon>
        <taxon>eudicotyledons</taxon>
        <taxon>Gunneridae</taxon>
        <taxon>Pentapetalae</taxon>
        <taxon>rosids</taxon>
        <taxon>fabids</taxon>
        <taxon>Malpighiales</taxon>
        <taxon>Linaceae</taxon>
        <taxon>Linum</taxon>
    </lineage>
</organism>
<dbReference type="InterPro" id="IPR025322">
    <property type="entry name" value="PADRE_dom"/>
</dbReference>
<dbReference type="EMBL" id="CAMGYJ010000009">
    <property type="protein sequence ID" value="CAI0540003.1"/>
    <property type="molecule type" value="Genomic_DNA"/>
</dbReference>
<dbReference type="Proteomes" id="UP001154282">
    <property type="component" value="Unassembled WGS sequence"/>
</dbReference>
<dbReference type="Pfam" id="PF14009">
    <property type="entry name" value="PADRE"/>
    <property type="match status" value="1"/>
</dbReference>
<feature type="region of interest" description="Disordered" evidence="1">
    <location>
        <begin position="102"/>
        <end position="122"/>
    </location>
</feature>
<protein>
    <submittedName>
        <fullName evidence="2">Uncharacterized protein</fullName>
    </submittedName>
</protein>
<comment type="caution">
    <text evidence="2">The sequence shown here is derived from an EMBL/GenBank/DDBJ whole genome shotgun (WGS) entry which is preliminary data.</text>
</comment>
<sequence>MGNCMVVEEKVVKVMRPDGKILEYTSPTMVQQVMSDFPGQFVCDHSYSSLQQQQQQQNLLPEAKLVGGRLYYLVPLPPPAPASPEKLVVKQKKKVRFAVPEGGVKESSQNKKVEEHHHDESDVKGGGVVRIKLVITKQELEELLKKGGVSVGDMVSHLQDQQRLVKVDVGENDQQQQEEEEWQKNWKPVLESIPEIA</sequence>
<feature type="region of interest" description="Disordered" evidence="1">
    <location>
        <begin position="168"/>
        <end position="197"/>
    </location>
</feature>
<keyword evidence="3" id="KW-1185">Reference proteome</keyword>
<feature type="compositionally biased region" description="Basic and acidic residues" evidence="1">
    <location>
        <begin position="108"/>
        <end position="122"/>
    </location>
</feature>
<dbReference type="PANTHER" id="PTHR33148:SF46">
    <property type="entry name" value="EMB|CAB85509.1"/>
    <property type="match status" value="1"/>
</dbReference>
<accession>A0AAV0Q6M3</accession>
<dbReference type="AlphaFoldDB" id="A0AAV0Q6M3"/>
<gene>
    <name evidence="2" type="ORF">LITE_LOCUS41498</name>
</gene>
<evidence type="ECO:0000313" key="2">
    <source>
        <dbReference type="EMBL" id="CAI0540003.1"/>
    </source>
</evidence>
<proteinExistence type="predicted"/>
<evidence type="ECO:0000256" key="1">
    <source>
        <dbReference type="SAM" id="MobiDB-lite"/>
    </source>
</evidence>
<reference evidence="2" key="1">
    <citation type="submission" date="2022-08" db="EMBL/GenBank/DDBJ databases">
        <authorList>
            <person name="Gutierrez-Valencia J."/>
        </authorList>
    </citation>
    <scope>NUCLEOTIDE SEQUENCE</scope>
</reference>
<name>A0AAV0Q6M3_9ROSI</name>